<dbReference type="EMBL" id="UINC01112759">
    <property type="protein sequence ID" value="SVC81927.1"/>
    <property type="molecule type" value="Genomic_DNA"/>
</dbReference>
<accession>A0A382QA75</accession>
<feature type="non-terminal residue" evidence="1">
    <location>
        <position position="158"/>
    </location>
</feature>
<organism evidence="1">
    <name type="scientific">marine metagenome</name>
    <dbReference type="NCBI Taxonomy" id="408172"/>
    <lineage>
        <taxon>unclassified sequences</taxon>
        <taxon>metagenomes</taxon>
        <taxon>ecological metagenomes</taxon>
    </lineage>
</organism>
<protein>
    <submittedName>
        <fullName evidence="1">Uncharacterized protein</fullName>
    </submittedName>
</protein>
<gene>
    <name evidence="1" type="ORF">METZ01_LOCUS334781</name>
</gene>
<name>A0A382QA75_9ZZZZ</name>
<proteinExistence type="predicted"/>
<dbReference type="AlphaFoldDB" id="A0A382QA75"/>
<sequence>MKTTKVSNKSSQYWVISIMTLIPAIGCSESSELVASTQTWEDIAQYFITPDICQDTEGPDCTKLRLGDSHLTTIAPERGKLFACKSGNPNAPGSHRNKITWINDTEGTWNLLAKPFLPAGSFSPGGGVSSVIESGTTRTVSGNNLPIDGKIGDWPMTD</sequence>
<reference evidence="1" key="1">
    <citation type="submission" date="2018-05" db="EMBL/GenBank/DDBJ databases">
        <authorList>
            <person name="Lanie J.A."/>
            <person name="Ng W.-L."/>
            <person name="Kazmierczak K.M."/>
            <person name="Andrzejewski T.M."/>
            <person name="Davidsen T.M."/>
            <person name="Wayne K.J."/>
            <person name="Tettelin H."/>
            <person name="Glass J.I."/>
            <person name="Rusch D."/>
            <person name="Podicherti R."/>
            <person name="Tsui H.-C.T."/>
            <person name="Winkler M.E."/>
        </authorList>
    </citation>
    <scope>NUCLEOTIDE SEQUENCE</scope>
</reference>
<evidence type="ECO:0000313" key="1">
    <source>
        <dbReference type="EMBL" id="SVC81927.1"/>
    </source>
</evidence>